<organism evidence="1 2">
    <name type="scientific">Panagrolaimus sp. ES5</name>
    <dbReference type="NCBI Taxonomy" id="591445"/>
    <lineage>
        <taxon>Eukaryota</taxon>
        <taxon>Metazoa</taxon>
        <taxon>Ecdysozoa</taxon>
        <taxon>Nematoda</taxon>
        <taxon>Chromadorea</taxon>
        <taxon>Rhabditida</taxon>
        <taxon>Tylenchina</taxon>
        <taxon>Panagrolaimomorpha</taxon>
        <taxon>Panagrolaimoidea</taxon>
        <taxon>Panagrolaimidae</taxon>
        <taxon>Panagrolaimus</taxon>
    </lineage>
</organism>
<sequence length="472" mass="53511">MVKTQHGRKPGKKHAKIVKQLRHRRRMAAAKAAQLSPTQTTSTSSWYTVCESTSYTVSTPPATNAPILKREPEMPHIPLSSSKRALYFTPSEIDCLLSFDENSDAVVVKVSNVPAVEEKDKQMVLYKSGGGNRYRRVSEAAKKFENVAGRNVDRPTVSESDLHQTAIPLPAPPVRHVMDRRVRYVYAFDDVVSDDDDTSTAHEGYFSDQEDDDTDSDSITSEKEKSHPIIAPPPPSFHHDHEEHNRMQHPDEVTDRYLSHFFTPSIVNITTAALDAYTHRDDPHHDDTRSDEFQRLRNLFSSDTQHTDPTATHDTSYGLTTLFNDRTIRNVPSHDDASYGLNDLFNNRTVRQVPSHDDTSYGLNNLFNDNARTAQTADETSMGLRTLFDEKSTHNLHHQRREKFKPGLPTILSETSLGLSTLFSEGKDNVTSCCDSLHLRTLFDEESIHEKYRNALAEIQRLKEEIAELKKD</sequence>
<proteinExistence type="predicted"/>
<dbReference type="Proteomes" id="UP000887579">
    <property type="component" value="Unplaced"/>
</dbReference>
<reference evidence="2" key="1">
    <citation type="submission" date="2022-11" db="UniProtKB">
        <authorList>
            <consortium name="WormBaseParasite"/>
        </authorList>
    </citation>
    <scope>IDENTIFICATION</scope>
</reference>
<evidence type="ECO:0000313" key="2">
    <source>
        <dbReference type="WBParaSite" id="ES5_v2.g10553.t1"/>
    </source>
</evidence>
<dbReference type="WBParaSite" id="ES5_v2.g10553.t1">
    <property type="protein sequence ID" value="ES5_v2.g10553.t1"/>
    <property type="gene ID" value="ES5_v2.g10553"/>
</dbReference>
<name>A0AC34F0L5_9BILA</name>
<protein>
    <submittedName>
        <fullName evidence="2">Uncharacterized protein</fullName>
    </submittedName>
</protein>
<evidence type="ECO:0000313" key="1">
    <source>
        <dbReference type="Proteomes" id="UP000887579"/>
    </source>
</evidence>
<accession>A0AC34F0L5</accession>